<evidence type="ECO:0000256" key="2">
    <source>
        <dbReference type="ARBA" id="ARBA00022679"/>
    </source>
</evidence>
<dbReference type="Gene3D" id="3.40.50.150">
    <property type="entry name" value="Vaccinia Virus protein VP39"/>
    <property type="match status" value="1"/>
</dbReference>
<feature type="domain" description="Methyltransferase type 11" evidence="4">
    <location>
        <begin position="70"/>
        <end position="132"/>
    </location>
</feature>
<organism evidence="5 6">
    <name type="scientific">Sphingomonas gellani</name>
    <dbReference type="NCBI Taxonomy" id="1166340"/>
    <lineage>
        <taxon>Bacteria</taxon>
        <taxon>Pseudomonadati</taxon>
        <taxon>Pseudomonadota</taxon>
        <taxon>Alphaproteobacteria</taxon>
        <taxon>Sphingomonadales</taxon>
        <taxon>Sphingomonadaceae</taxon>
        <taxon>Sphingomonas</taxon>
    </lineage>
</organism>
<dbReference type="SUPFAM" id="SSF53335">
    <property type="entry name" value="S-adenosyl-L-methionine-dependent methyltransferases"/>
    <property type="match status" value="1"/>
</dbReference>
<evidence type="ECO:0000313" key="5">
    <source>
        <dbReference type="EMBL" id="SEN22917.1"/>
    </source>
</evidence>
<dbReference type="EMBL" id="FOCF01000005">
    <property type="protein sequence ID" value="SEN22917.1"/>
    <property type="molecule type" value="Genomic_DNA"/>
</dbReference>
<name>A0A1H8EVJ4_9SPHN</name>
<evidence type="ECO:0000256" key="3">
    <source>
        <dbReference type="SAM" id="MobiDB-lite"/>
    </source>
</evidence>
<dbReference type="RefSeq" id="WP_170841943.1">
    <property type="nucleotide sequence ID" value="NZ_FOCF01000005.1"/>
</dbReference>
<dbReference type="CDD" id="cd02440">
    <property type="entry name" value="AdoMet_MTases"/>
    <property type="match status" value="1"/>
</dbReference>
<dbReference type="AlphaFoldDB" id="A0A1H8EVJ4"/>
<dbReference type="Pfam" id="PF08241">
    <property type="entry name" value="Methyltransf_11"/>
    <property type="match status" value="1"/>
</dbReference>
<keyword evidence="1 5" id="KW-0489">Methyltransferase</keyword>
<evidence type="ECO:0000256" key="1">
    <source>
        <dbReference type="ARBA" id="ARBA00022603"/>
    </source>
</evidence>
<dbReference type="InterPro" id="IPR013216">
    <property type="entry name" value="Methyltransf_11"/>
</dbReference>
<dbReference type="STRING" id="1166340.SAMN05192583_2305"/>
<evidence type="ECO:0000313" key="6">
    <source>
        <dbReference type="Proteomes" id="UP000199206"/>
    </source>
</evidence>
<reference evidence="6" key="1">
    <citation type="submission" date="2016-10" db="EMBL/GenBank/DDBJ databases">
        <authorList>
            <person name="Varghese N."/>
            <person name="Submissions S."/>
        </authorList>
    </citation>
    <scope>NUCLEOTIDE SEQUENCE [LARGE SCALE GENOMIC DNA]</scope>
    <source>
        <strain evidence="6">S6-262</strain>
    </source>
</reference>
<protein>
    <submittedName>
        <fullName evidence="5">Methyltransferase domain-containing protein</fullName>
    </submittedName>
</protein>
<proteinExistence type="predicted"/>
<keyword evidence="2 5" id="KW-0808">Transferase</keyword>
<dbReference type="Proteomes" id="UP000199206">
    <property type="component" value="Unassembled WGS sequence"/>
</dbReference>
<dbReference type="InterPro" id="IPR050602">
    <property type="entry name" value="Malonyl-ACP_OMT"/>
</dbReference>
<gene>
    <name evidence="5" type="ORF">SAMN05192583_2305</name>
</gene>
<dbReference type="PANTHER" id="PTHR13090:SF1">
    <property type="entry name" value="ARGININE-HYDROXYLASE NDUFAF5, MITOCHONDRIAL"/>
    <property type="match status" value="1"/>
</dbReference>
<dbReference type="GO" id="GO:0008757">
    <property type="term" value="F:S-adenosylmethionine-dependent methyltransferase activity"/>
    <property type="evidence" value="ECO:0007669"/>
    <property type="project" value="InterPro"/>
</dbReference>
<dbReference type="InterPro" id="IPR029063">
    <property type="entry name" value="SAM-dependent_MTases_sf"/>
</dbReference>
<keyword evidence="6" id="KW-1185">Reference proteome</keyword>
<dbReference type="GO" id="GO:0032259">
    <property type="term" value="P:methylation"/>
    <property type="evidence" value="ECO:0007669"/>
    <property type="project" value="UniProtKB-KW"/>
</dbReference>
<evidence type="ECO:0000259" key="4">
    <source>
        <dbReference type="Pfam" id="PF08241"/>
    </source>
</evidence>
<feature type="region of interest" description="Disordered" evidence="3">
    <location>
        <begin position="256"/>
        <end position="275"/>
    </location>
</feature>
<dbReference type="PANTHER" id="PTHR13090">
    <property type="entry name" value="ARGININE-HYDROXYLASE NDUFAF5, MITOCHONDRIAL"/>
    <property type="match status" value="1"/>
</dbReference>
<accession>A0A1H8EVJ4</accession>
<sequence length="275" mass="29121">MAAPEIFDRSARRHRRDRAEPDYPAHAFLRAAMLEGITERLGAVRREFTDFLDLGCFDGAFHAPPGARTARCDAGFAFAHRSGGVQADEDRLPFADASFDCVISAGVLDQVNDLPGALALIRRVLRPDGLFLGAFVGGGSLPTLRSALRVGDGERPAARVHPMVDVRAAGDLLMRAGFALPVADLETLDVGYGDLGRALADLRGMAATNILADRRPLARAALAEAALAFAAAGSGGRTRERVDIVFLTGWAPDPSQPVPARRGSATARLSDALGR</sequence>